<organism evidence="15 16">
    <name type="scientific">Desulfofundulus thermosubterraneus DSM 16057</name>
    <dbReference type="NCBI Taxonomy" id="1121432"/>
    <lineage>
        <taxon>Bacteria</taxon>
        <taxon>Bacillati</taxon>
        <taxon>Bacillota</taxon>
        <taxon>Clostridia</taxon>
        <taxon>Eubacteriales</taxon>
        <taxon>Peptococcaceae</taxon>
        <taxon>Desulfofundulus</taxon>
    </lineage>
</organism>
<dbReference type="GO" id="GO:0006508">
    <property type="term" value="P:proteolysis"/>
    <property type="evidence" value="ECO:0007669"/>
    <property type="project" value="UniProtKB-KW"/>
</dbReference>
<feature type="transmembrane region" description="Helical" evidence="13">
    <location>
        <begin position="160"/>
        <end position="178"/>
    </location>
</feature>
<keyword evidence="4" id="KW-1003">Cell membrane</keyword>
<dbReference type="STRING" id="1121432.SAMN02745219_01994"/>
<evidence type="ECO:0000256" key="12">
    <source>
        <dbReference type="ARBA" id="ARBA00023136"/>
    </source>
</evidence>
<dbReference type="GO" id="GO:0046872">
    <property type="term" value="F:metal ion binding"/>
    <property type="evidence" value="ECO:0007669"/>
    <property type="project" value="UniProtKB-KW"/>
</dbReference>
<evidence type="ECO:0000256" key="7">
    <source>
        <dbReference type="ARBA" id="ARBA00022723"/>
    </source>
</evidence>
<evidence type="ECO:0000256" key="8">
    <source>
        <dbReference type="ARBA" id="ARBA00022801"/>
    </source>
</evidence>
<keyword evidence="5 15" id="KW-0645">Protease</keyword>
<dbReference type="CDD" id="cd06158">
    <property type="entry name" value="S2P-M50_like_1"/>
    <property type="match status" value="1"/>
</dbReference>
<dbReference type="InterPro" id="IPR052348">
    <property type="entry name" value="Metallopeptidase_M50B"/>
</dbReference>
<keyword evidence="8" id="KW-0378">Hydrolase</keyword>
<gene>
    <name evidence="15" type="ORF">SAMN02745219_01994</name>
</gene>
<dbReference type="Pfam" id="PF02163">
    <property type="entry name" value="Peptidase_M50"/>
    <property type="match status" value="1"/>
</dbReference>
<dbReference type="PANTHER" id="PTHR35864">
    <property type="entry name" value="ZINC METALLOPROTEASE MJ0611-RELATED"/>
    <property type="match status" value="1"/>
</dbReference>
<reference evidence="16" key="1">
    <citation type="submission" date="2016-11" db="EMBL/GenBank/DDBJ databases">
        <authorList>
            <person name="Varghese N."/>
            <person name="Submissions S."/>
        </authorList>
    </citation>
    <scope>NUCLEOTIDE SEQUENCE [LARGE SCALE GENOMIC DNA]</scope>
    <source>
        <strain evidence="16">DSM 16057</strain>
    </source>
</reference>
<feature type="transmembrane region" description="Helical" evidence="13">
    <location>
        <begin position="12"/>
        <end position="31"/>
    </location>
</feature>
<evidence type="ECO:0000256" key="10">
    <source>
        <dbReference type="ARBA" id="ARBA00022989"/>
    </source>
</evidence>
<dbReference type="InterPro" id="IPR008915">
    <property type="entry name" value="Peptidase_M50"/>
</dbReference>
<comment type="cofactor">
    <cofactor evidence="1">
        <name>Zn(2+)</name>
        <dbReference type="ChEBI" id="CHEBI:29105"/>
    </cofactor>
</comment>
<feature type="transmembrane region" description="Helical" evidence="13">
    <location>
        <begin position="51"/>
        <end position="70"/>
    </location>
</feature>
<keyword evidence="12 13" id="KW-0472">Membrane</keyword>
<accession>A0A1M6HEZ2</accession>
<keyword evidence="10 13" id="KW-1133">Transmembrane helix</keyword>
<feature type="transmembrane region" description="Helical" evidence="13">
    <location>
        <begin position="123"/>
        <end position="140"/>
    </location>
</feature>
<evidence type="ECO:0000256" key="13">
    <source>
        <dbReference type="SAM" id="Phobius"/>
    </source>
</evidence>
<dbReference type="GO" id="GO:0005886">
    <property type="term" value="C:plasma membrane"/>
    <property type="evidence" value="ECO:0007669"/>
    <property type="project" value="UniProtKB-SubCell"/>
</dbReference>
<evidence type="ECO:0000256" key="4">
    <source>
        <dbReference type="ARBA" id="ARBA00022475"/>
    </source>
</evidence>
<evidence type="ECO:0000256" key="5">
    <source>
        <dbReference type="ARBA" id="ARBA00022670"/>
    </source>
</evidence>
<evidence type="ECO:0000256" key="3">
    <source>
        <dbReference type="ARBA" id="ARBA00007931"/>
    </source>
</evidence>
<dbReference type="EMBL" id="FQZM01000023">
    <property type="protein sequence ID" value="SHJ20713.1"/>
    <property type="molecule type" value="Genomic_DNA"/>
</dbReference>
<keyword evidence="6 13" id="KW-0812">Transmembrane</keyword>
<dbReference type="RefSeq" id="WP_072869300.1">
    <property type="nucleotide sequence ID" value="NZ_FQZM01000023.1"/>
</dbReference>
<evidence type="ECO:0000256" key="2">
    <source>
        <dbReference type="ARBA" id="ARBA00004651"/>
    </source>
</evidence>
<proteinExistence type="inferred from homology"/>
<evidence type="ECO:0000256" key="9">
    <source>
        <dbReference type="ARBA" id="ARBA00022833"/>
    </source>
</evidence>
<keyword evidence="9" id="KW-0862">Zinc</keyword>
<evidence type="ECO:0000256" key="11">
    <source>
        <dbReference type="ARBA" id="ARBA00023049"/>
    </source>
</evidence>
<feature type="domain" description="Peptidase M50" evidence="14">
    <location>
        <begin position="124"/>
        <end position="158"/>
    </location>
</feature>
<evidence type="ECO:0000256" key="1">
    <source>
        <dbReference type="ARBA" id="ARBA00001947"/>
    </source>
</evidence>
<dbReference type="GO" id="GO:0008237">
    <property type="term" value="F:metallopeptidase activity"/>
    <property type="evidence" value="ECO:0007669"/>
    <property type="project" value="UniProtKB-KW"/>
</dbReference>
<evidence type="ECO:0000259" key="14">
    <source>
        <dbReference type="Pfam" id="PF02163"/>
    </source>
</evidence>
<evidence type="ECO:0000313" key="15">
    <source>
        <dbReference type="EMBL" id="SHJ20713.1"/>
    </source>
</evidence>
<feature type="transmembrane region" description="Helical" evidence="13">
    <location>
        <begin position="90"/>
        <end position="111"/>
    </location>
</feature>
<feature type="transmembrane region" description="Helical" evidence="13">
    <location>
        <begin position="185"/>
        <end position="208"/>
    </location>
</feature>
<dbReference type="Proteomes" id="UP000184529">
    <property type="component" value="Unassembled WGS sequence"/>
</dbReference>
<dbReference type="PANTHER" id="PTHR35864:SF1">
    <property type="entry name" value="ZINC METALLOPROTEASE YWHC-RELATED"/>
    <property type="match status" value="1"/>
</dbReference>
<keyword evidence="11" id="KW-0482">Metalloprotease</keyword>
<dbReference type="OrthoDB" id="9800627at2"/>
<name>A0A1M6HEZ2_9FIRM</name>
<comment type="subcellular location">
    <subcellularLocation>
        <location evidence="2">Cell membrane</location>
        <topology evidence="2">Multi-pass membrane protein</topology>
    </subcellularLocation>
</comment>
<sequence>MFNLPSLYEMGIMLPAIVLGLTFHELAHGWVADRLGDATARYQGRLTLNPLAHVDVIGLIMLFAVGFGWAKPVPVNPYNFRGDMRQGIMLVSLAGPAANMLLAIAGSVALGLGAWKLPYGQDIVLKIIYINVILAVFNLLPVPPLDGSKILAGLWSGQQQWLYTLENYGTIILLLLLFTGIIGKVLRWIIVPLYHTLIGLAKAVAFLVS</sequence>
<evidence type="ECO:0000256" key="6">
    <source>
        <dbReference type="ARBA" id="ARBA00022692"/>
    </source>
</evidence>
<keyword evidence="7" id="KW-0479">Metal-binding</keyword>
<dbReference type="AlphaFoldDB" id="A0A1M6HEZ2"/>
<dbReference type="InterPro" id="IPR044537">
    <property type="entry name" value="Rip2-like"/>
</dbReference>
<comment type="similarity">
    <text evidence="3">Belongs to the peptidase M50B family.</text>
</comment>
<evidence type="ECO:0000313" key="16">
    <source>
        <dbReference type="Proteomes" id="UP000184529"/>
    </source>
</evidence>
<keyword evidence="16" id="KW-1185">Reference proteome</keyword>
<protein>
    <submittedName>
        <fullName evidence="15">Zn-dependent protease (Includes SpoIVFB)</fullName>
    </submittedName>
</protein>